<name>A0AAN4ZJF3_9BILA</name>
<comment type="caution">
    <text evidence="7">The sequence shown here is derived from an EMBL/GenBank/DDBJ whole genome shotgun (WGS) entry which is preliminary data.</text>
</comment>
<dbReference type="InterPro" id="IPR050339">
    <property type="entry name" value="CC_SR_Kinase"/>
</dbReference>
<dbReference type="Gene3D" id="1.10.510.10">
    <property type="entry name" value="Transferase(Phosphotransferase) domain 1"/>
    <property type="match status" value="1"/>
</dbReference>
<evidence type="ECO:0000259" key="6">
    <source>
        <dbReference type="PROSITE" id="PS50011"/>
    </source>
</evidence>
<evidence type="ECO:0000313" key="8">
    <source>
        <dbReference type="Proteomes" id="UP001328107"/>
    </source>
</evidence>
<proteinExistence type="inferred from homology"/>
<keyword evidence="3" id="KW-0418">Kinase</keyword>
<dbReference type="InterPro" id="IPR000719">
    <property type="entry name" value="Prot_kinase_dom"/>
</dbReference>
<dbReference type="AlphaFoldDB" id="A0AAN4ZJF3"/>
<evidence type="ECO:0000256" key="1">
    <source>
        <dbReference type="ARBA" id="ARBA00022679"/>
    </source>
</evidence>
<dbReference type="SUPFAM" id="SSF56112">
    <property type="entry name" value="Protein kinase-like (PK-like)"/>
    <property type="match status" value="1"/>
</dbReference>
<keyword evidence="2" id="KW-0547">Nucleotide-binding</keyword>
<dbReference type="PANTHER" id="PTHR11042:SF91">
    <property type="entry name" value="EUKARYOTIC TRANSLATION INITIATION FACTOR 2-ALPHA KINASE"/>
    <property type="match status" value="1"/>
</dbReference>
<evidence type="ECO:0000256" key="5">
    <source>
        <dbReference type="ARBA" id="ARBA00037982"/>
    </source>
</evidence>
<dbReference type="EMBL" id="BTRK01000002">
    <property type="protein sequence ID" value="GMR39207.1"/>
    <property type="molecule type" value="Genomic_DNA"/>
</dbReference>
<gene>
    <name evidence="7" type="ORF">PMAYCL1PPCAC_09402</name>
</gene>
<evidence type="ECO:0000256" key="3">
    <source>
        <dbReference type="ARBA" id="ARBA00022777"/>
    </source>
</evidence>
<keyword evidence="4" id="KW-0067">ATP-binding</keyword>
<keyword evidence="1" id="KW-0808">Transferase</keyword>
<reference evidence="8" key="1">
    <citation type="submission" date="2022-10" db="EMBL/GenBank/DDBJ databases">
        <title>Genome assembly of Pristionchus species.</title>
        <authorList>
            <person name="Yoshida K."/>
            <person name="Sommer R.J."/>
        </authorList>
    </citation>
    <scope>NUCLEOTIDE SEQUENCE [LARGE SCALE GENOMIC DNA]</scope>
    <source>
        <strain evidence="8">RS5460</strain>
    </source>
</reference>
<dbReference type="PROSITE" id="PS50011">
    <property type="entry name" value="PROTEIN_KINASE_DOM"/>
    <property type="match status" value="1"/>
</dbReference>
<dbReference type="PROSITE" id="PS00108">
    <property type="entry name" value="PROTEIN_KINASE_ST"/>
    <property type="match status" value="1"/>
</dbReference>
<dbReference type="GO" id="GO:0005634">
    <property type="term" value="C:nucleus"/>
    <property type="evidence" value="ECO:0007669"/>
    <property type="project" value="TreeGrafter"/>
</dbReference>
<dbReference type="GO" id="GO:0005524">
    <property type="term" value="F:ATP binding"/>
    <property type="evidence" value="ECO:0007669"/>
    <property type="project" value="UniProtKB-KW"/>
</dbReference>
<dbReference type="PANTHER" id="PTHR11042">
    <property type="entry name" value="EUKARYOTIC TRANSLATION INITIATION FACTOR 2-ALPHA KINASE EIF2-ALPHA KINASE -RELATED"/>
    <property type="match status" value="1"/>
</dbReference>
<sequence>MAHKENIIHRDLKPTNILLFKENELKLCDLGISTVCATDDGGTEDKDPIPIYNSKTDVFSLGLILFELFVWKPIPELNLIFNNYRAGN</sequence>
<accession>A0AAN4ZJF3</accession>
<evidence type="ECO:0000313" key="7">
    <source>
        <dbReference type="EMBL" id="GMR39207.1"/>
    </source>
</evidence>
<evidence type="ECO:0000256" key="4">
    <source>
        <dbReference type="ARBA" id="ARBA00022840"/>
    </source>
</evidence>
<dbReference type="Pfam" id="PF00069">
    <property type="entry name" value="Pkinase"/>
    <property type="match status" value="1"/>
</dbReference>
<dbReference type="InterPro" id="IPR011009">
    <property type="entry name" value="Kinase-like_dom_sf"/>
</dbReference>
<evidence type="ECO:0000256" key="2">
    <source>
        <dbReference type="ARBA" id="ARBA00022741"/>
    </source>
</evidence>
<organism evidence="7 8">
    <name type="scientific">Pristionchus mayeri</name>
    <dbReference type="NCBI Taxonomy" id="1317129"/>
    <lineage>
        <taxon>Eukaryota</taxon>
        <taxon>Metazoa</taxon>
        <taxon>Ecdysozoa</taxon>
        <taxon>Nematoda</taxon>
        <taxon>Chromadorea</taxon>
        <taxon>Rhabditida</taxon>
        <taxon>Rhabditina</taxon>
        <taxon>Diplogasteromorpha</taxon>
        <taxon>Diplogasteroidea</taxon>
        <taxon>Neodiplogasteridae</taxon>
        <taxon>Pristionchus</taxon>
    </lineage>
</organism>
<protein>
    <recommendedName>
        <fullName evidence="6">Protein kinase domain-containing protein</fullName>
    </recommendedName>
</protein>
<feature type="domain" description="Protein kinase" evidence="6">
    <location>
        <begin position="1"/>
        <end position="88"/>
    </location>
</feature>
<dbReference type="GO" id="GO:0005737">
    <property type="term" value="C:cytoplasm"/>
    <property type="evidence" value="ECO:0007669"/>
    <property type="project" value="TreeGrafter"/>
</dbReference>
<keyword evidence="8" id="KW-1185">Reference proteome</keyword>
<dbReference type="InterPro" id="IPR008271">
    <property type="entry name" value="Ser/Thr_kinase_AS"/>
</dbReference>
<comment type="similarity">
    <text evidence="5">Belongs to the protein kinase superfamily. Ser/Thr protein kinase family. GCN2 subfamily.</text>
</comment>
<dbReference type="Proteomes" id="UP001328107">
    <property type="component" value="Unassembled WGS sequence"/>
</dbReference>
<dbReference type="GO" id="GO:0004694">
    <property type="term" value="F:eukaryotic translation initiation factor 2alpha kinase activity"/>
    <property type="evidence" value="ECO:0007669"/>
    <property type="project" value="TreeGrafter"/>
</dbReference>